<gene>
    <name evidence="4" type="ORF">N7493_007437</name>
</gene>
<name>A0AAD6HI02_9EURO</name>
<comment type="caution">
    <text evidence="4">The sequence shown here is derived from an EMBL/GenBank/DDBJ whole genome shotgun (WGS) entry which is preliminary data.</text>
</comment>
<dbReference type="InterPro" id="IPR001509">
    <property type="entry name" value="Epimerase_deHydtase"/>
</dbReference>
<comment type="similarity">
    <text evidence="2">Belongs to the NAD(P)-dependent epimerase/dehydratase family. Dihydroflavonol-4-reductase subfamily.</text>
</comment>
<reference evidence="4" key="1">
    <citation type="journal article" date="2023" name="IMA Fungus">
        <title>Comparative genomic study of the Penicillium genus elucidates a diverse pangenome and 15 lateral gene transfer events.</title>
        <authorList>
            <person name="Petersen C."/>
            <person name="Sorensen T."/>
            <person name="Nielsen M.R."/>
            <person name="Sondergaard T.E."/>
            <person name="Sorensen J.L."/>
            <person name="Fitzpatrick D.A."/>
            <person name="Frisvad J.C."/>
            <person name="Nielsen K.L."/>
        </authorList>
    </citation>
    <scope>NUCLEOTIDE SEQUENCE</scope>
    <source>
        <strain evidence="4">IBT 17514</strain>
    </source>
</reference>
<dbReference type="GO" id="GO:0016616">
    <property type="term" value="F:oxidoreductase activity, acting on the CH-OH group of donors, NAD or NADP as acceptor"/>
    <property type="evidence" value="ECO:0007669"/>
    <property type="project" value="TreeGrafter"/>
</dbReference>
<feature type="domain" description="NAD-dependent epimerase/dehydratase" evidence="3">
    <location>
        <begin position="6"/>
        <end position="253"/>
    </location>
</feature>
<evidence type="ECO:0000256" key="2">
    <source>
        <dbReference type="ARBA" id="ARBA00023445"/>
    </source>
</evidence>
<dbReference type="AlphaFoldDB" id="A0AAD6HI02"/>
<dbReference type="Gene3D" id="3.40.50.720">
    <property type="entry name" value="NAD(P)-binding Rossmann-like Domain"/>
    <property type="match status" value="1"/>
</dbReference>
<evidence type="ECO:0000313" key="5">
    <source>
        <dbReference type="Proteomes" id="UP001215712"/>
    </source>
</evidence>
<organism evidence="4 5">
    <name type="scientific">Penicillium malachiteum</name>
    <dbReference type="NCBI Taxonomy" id="1324776"/>
    <lineage>
        <taxon>Eukaryota</taxon>
        <taxon>Fungi</taxon>
        <taxon>Dikarya</taxon>
        <taxon>Ascomycota</taxon>
        <taxon>Pezizomycotina</taxon>
        <taxon>Eurotiomycetes</taxon>
        <taxon>Eurotiomycetidae</taxon>
        <taxon>Eurotiales</taxon>
        <taxon>Aspergillaceae</taxon>
        <taxon>Penicillium</taxon>
    </lineage>
</organism>
<dbReference type="Proteomes" id="UP001215712">
    <property type="component" value="Unassembled WGS sequence"/>
</dbReference>
<evidence type="ECO:0000259" key="3">
    <source>
        <dbReference type="Pfam" id="PF01370"/>
    </source>
</evidence>
<keyword evidence="5" id="KW-1185">Reference proteome</keyword>
<protein>
    <submittedName>
        <fullName evidence="4">NAD-dependent epimerase/dehydratase</fullName>
    </submittedName>
</protein>
<keyword evidence="1" id="KW-0560">Oxidoreductase</keyword>
<dbReference type="EMBL" id="JAQJAN010000011">
    <property type="protein sequence ID" value="KAJ5718982.1"/>
    <property type="molecule type" value="Genomic_DNA"/>
</dbReference>
<reference evidence="4" key="2">
    <citation type="submission" date="2023-01" db="EMBL/GenBank/DDBJ databases">
        <authorList>
            <person name="Petersen C."/>
        </authorList>
    </citation>
    <scope>NUCLEOTIDE SEQUENCE</scope>
    <source>
        <strain evidence="4">IBT 17514</strain>
    </source>
</reference>
<evidence type="ECO:0000256" key="1">
    <source>
        <dbReference type="ARBA" id="ARBA00023002"/>
    </source>
</evidence>
<dbReference type="Pfam" id="PF01370">
    <property type="entry name" value="Epimerase"/>
    <property type="match status" value="1"/>
</dbReference>
<dbReference type="InterPro" id="IPR050425">
    <property type="entry name" value="NAD(P)_dehydrat-like"/>
</dbReference>
<dbReference type="PANTHER" id="PTHR10366">
    <property type="entry name" value="NAD DEPENDENT EPIMERASE/DEHYDRATASE"/>
    <property type="match status" value="1"/>
</dbReference>
<dbReference type="InterPro" id="IPR036291">
    <property type="entry name" value="NAD(P)-bd_dom_sf"/>
</dbReference>
<evidence type="ECO:0000313" key="4">
    <source>
        <dbReference type="EMBL" id="KAJ5718982.1"/>
    </source>
</evidence>
<sequence length="335" mass="36835">MSAELIFLTGASGYIGSATALEALRRGYRLRICLRRPCERLTTLLSAYLEQVQFVFVPDLADEAALEGKLDGADYIIHIASPLPNGVDKTQYFSPAVRVTTTILREATKVPTIKKMVVTSSIAALIPMIGVPAGTIMKDDNDWDLGVDEAADFTIPGNPEATALHIYHASKILSNKATWDFWKNENPHYGLVVLHPGYTFGYNPMQMTAEGVKHSSNGGFWEAIMEGTQNSSLNCVHIDDVVEAHLMALDGKVSDGSKYLLAPSKATWNEVAEIVHRDYPSSGAKITGDMKAEACVPFMHIDCSKSEIDLGLRWRSMEQMVHDVMDQQLGMRGLE</sequence>
<proteinExistence type="inferred from homology"/>
<dbReference type="PANTHER" id="PTHR10366:SF812">
    <property type="entry name" value="VPS9 DOMAIN-CONTAINING PROTEIN"/>
    <property type="match status" value="1"/>
</dbReference>
<dbReference type="SUPFAM" id="SSF51735">
    <property type="entry name" value="NAD(P)-binding Rossmann-fold domains"/>
    <property type="match status" value="1"/>
</dbReference>
<accession>A0AAD6HI02</accession>